<protein>
    <submittedName>
        <fullName evidence="1">Uncharacterized protein</fullName>
    </submittedName>
</protein>
<dbReference type="AlphaFoldDB" id="A0AAD6XKH7"/>
<sequence>MDARPPRPAARTKLTAQQERRLIAFLDDKFLELTRGYKMRSQPSKSHLATLTDFLAAAAPLLQLILQTPPSSALRAPYLLRLTHDVLGAVPGYPTPLDTSGMTGLLDWLDDLDQSWVCVLSVRAWDPVNGPADTEPDAETAAKVSRVTQTERTRLRGLLVGGAAALEEWLGGGVPSVCSGPITERDRDGEDDDDDEDVADVLARLGVQDGFDALFCRTLEELGELGGIGVLPPT</sequence>
<reference evidence="1" key="1">
    <citation type="submission" date="2023-03" db="EMBL/GenBank/DDBJ databases">
        <title>Massive genome expansion in bonnet fungi (Mycena s.s.) driven by repeated elements and novel gene families across ecological guilds.</title>
        <authorList>
            <consortium name="Lawrence Berkeley National Laboratory"/>
            <person name="Harder C.B."/>
            <person name="Miyauchi S."/>
            <person name="Viragh M."/>
            <person name="Kuo A."/>
            <person name="Thoen E."/>
            <person name="Andreopoulos B."/>
            <person name="Lu D."/>
            <person name="Skrede I."/>
            <person name="Drula E."/>
            <person name="Henrissat B."/>
            <person name="Morin E."/>
            <person name="Kohler A."/>
            <person name="Barry K."/>
            <person name="LaButti K."/>
            <person name="Morin E."/>
            <person name="Salamov A."/>
            <person name="Lipzen A."/>
            <person name="Mereny Z."/>
            <person name="Hegedus B."/>
            <person name="Baldrian P."/>
            <person name="Stursova M."/>
            <person name="Weitz H."/>
            <person name="Taylor A."/>
            <person name="Grigoriev I.V."/>
            <person name="Nagy L.G."/>
            <person name="Martin F."/>
            <person name="Kauserud H."/>
        </authorList>
    </citation>
    <scope>NUCLEOTIDE SEQUENCE</scope>
    <source>
        <strain evidence="1">CBHHK173m</strain>
    </source>
</reference>
<evidence type="ECO:0000313" key="2">
    <source>
        <dbReference type="Proteomes" id="UP001222325"/>
    </source>
</evidence>
<proteinExistence type="predicted"/>
<gene>
    <name evidence="1" type="ORF">B0H15DRAFT_783628</name>
</gene>
<organism evidence="1 2">
    <name type="scientific">Mycena belliarum</name>
    <dbReference type="NCBI Taxonomy" id="1033014"/>
    <lineage>
        <taxon>Eukaryota</taxon>
        <taxon>Fungi</taxon>
        <taxon>Dikarya</taxon>
        <taxon>Basidiomycota</taxon>
        <taxon>Agaricomycotina</taxon>
        <taxon>Agaricomycetes</taxon>
        <taxon>Agaricomycetidae</taxon>
        <taxon>Agaricales</taxon>
        <taxon>Marasmiineae</taxon>
        <taxon>Mycenaceae</taxon>
        <taxon>Mycena</taxon>
    </lineage>
</organism>
<keyword evidence="2" id="KW-1185">Reference proteome</keyword>
<accession>A0AAD6XKH7</accession>
<evidence type="ECO:0000313" key="1">
    <source>
        <dbReference type="EMBL" id="KAJ7084865.1"/>
    </source>
</evidence>
<dbReference type="Proteomes" id="UP001222325">
    <property type="component" value="Unassembled WGS sequence"/>
</dbReference>
<name>A0AAD6XKH7_9AGAR</name>
<dbReference type="EMBL" id="JARJCN010000036">
    <property type="protein sequence ID" value="KAJ7084865.1"/>
    <property type="molecule type" value="Genomic_DNA"/>
</dbReference>
<comment type="caution">
    <text evidence="1">The sequence shown here is derived from an EMBL/GenBank/DDBJ whole genome shotgun (WGS) entry which is preliminary data.</text>
</comment>